<dbReference type="EMBL" id="CP003282">
    <property type="protein sequence ID" value="AFG37848.1"/>
    <property type="molecule type" value="Genomic_DNA"/>
</dbReference>
<keyword evidence="2" id="KW-1185">Reference proteome</keyword>
<name>H9UK05_SPIAZ</name>
<organism evidence="1 2">
    <name type="scientific">Spirochaeta africana (strain ATCC 700263 / DSM 8902 / Z-7692)</name>
    <dbReference type="NCBI Taxonomy" id="889378"/>
    <lineage>
        <taxon>Bacteria</taxon>
        <taxon>Pseudomonadati</taxon>
        <taxon>Spirochaetota</taxon>
        <taxon>Spirochaetia</taxon>
        <taxon>Spirochaetales</taxon>
        <taxon>Spirochaetaceae</taxon>
        <taxon>Spirochaeta</taxon>
    </lineage>
</organism>
<dbReference type="STRING" id="889378.Spiaf_1791"/>
<dbReference type="HOGENOM" id="CLU_871273_0_0_12"/>
<sequence length="319" mass="36865">MKRRFTTSIFLLIVGVNAVAYPLYEIKLVNCFSIGRGGSDFGYRLNPIDPSGPVILSITDDRYYFSDTINKRIVVYDKLFEIELDVNHDVNIGHENIRFEGGFIFGGNVDYLSYGFSLTGQTIFLMSINDIDYPGRNYRSFWYHNGILFIHDVHNNLVSITNPSVDPAVNRASLRSTEETRALFLPDSGYDLEGLTIDEQDRLFLYGEPATLDYQVFLEYWQEQHRAAGNDEVLEQLAGWPSRVSMRGTRYVGRDADRNWYWNDHMAMIVFSPQGELLDFFVFAEQKVSARPAVCPEGNIYVMHYAEESVDIYRVDRRW</sequence>
<reference evidence="2" key="1">
    <citation type="journal article" date="2013" name="Stand. Genomic Sci.">
        <title>Complete genome sequence of the halophilic bacterium Spirochaeta africana type strain (Z-7692(T)) from the alkaline Lake Magadi in the East African Rift.</title>
        <authorList>
            <person name="Liolos K."/>
            <person name="Abt B."/>
            <person name="Scheuner C."/>
            <person name="Teshima H."/>
            <person name="Held B."/>
            <person name="Lapidus A."/>
            <person name="Nolan M."/>
            <person name="Lucas S."/>
            <person name="Deshpande S."/>
            <person name="Cheng J.F."/>
            <person name="Tapia R."/>
            <person name="Goodwin L.A."/>
            <person name="Pitluck S."/>
            <person name="Pagani I."/>
            <person name="Ivanova N."/>
            <person name="Mavromatis K."/>
            <person name="Mikhailova N."/>
            <person name="Huntemann M."/>
            <person name="Pati A."/>
            <person name="Chen A."/>
            <person name="Palaniappan K."/>
            <person name="Land M."/>
            <person name="Rohde M."/>
            <person name="Tindall B.J."/>
            <person name="Detter J.C."/>
            <person name="Goker M."/>
            <person name="Bristow J."/>
            <person name="Eisen J.A."/>
            <person name="Markowitz V."/>
            <person name="Hugenholtz P."/>
            <person name="Woyke T."/>
            <person name="Klenk H.P."/>
            <person name="Kyrpides N.C."/>
        </authorList>
    </citation>
    <scope>NUCLEOTIDE SEQUENCE</scope>
    <source>
        <strain evidence="2">ATCC 700263 / DSM 8902 / Z-7692</strain>
    </source>
</reference>
<evidence type="ECO:0000313" key="1">
    <source>
        <dbReference type="EMBL" id="AFG37848.1"/>
    </source>
</evidence>
<evidence type="ECO:0008006" key="3">
    <source>
        <dbReference type="Google" id="ProtNLM"/>
    </source>
</evidence>
<dbReference type="AlphaFoldDB" id="H9UK05"/>
<gene>
    <name evidence="1" type="ordered locus">Spiaf_1791</name>
</gene>
<evidence type="ECO:0000313" key="2">
    <source>
        <dbReference type="Proteomes" id="UP000007383"/>
    </source>
</evidence>
<dbReference type="Proteomes" id="UP000007383">
    <property type="component" value="Chromosome"/>
</dbReference>
<dbReference type="PATRIC" id="fig|889378.3.peg.1780"/>
<proteinExistence type="predicted"/>
<dbReference type="KEGG" id="sfc:Spiaf_1791"/>
<accession>H9UK05</accession>
<dbReference type="SUPFAM" id="SSF101898">
    <property type="entry name" value="NHL repeat"/>
    <property type="match status" value="1"/>
</dbReference>
<protein>
    <recommendedName>
        <fullName evidence="3">6-bladed beta-propeller</fullName>
    </recommendedName>
</protein>